<evidence type="ECO:0000256" key="25">
    <source>
        <dbReference type="ARBA" id="ARBA00050446"/>
    </source>
</evidence>
<keyword evidence="18" id="KW-0472">Membrane</keyword>
<gene>
    <name evidence="43" type="ORF">EB796_001139</name>
</gene>
<dbReference type="GO" id="GO:0016507">
    <property type="term" value="C:mitochondrial fatty acid beta-oxidation multienzyme complex"/>
    <property type="evidence" value="ECO:0007669"/>
    <property type="project" value="InterPro"/>
</dbReference>
<keyword evidence="12" id="KW-0809">Transit peptide</keyword>
<evidence type="ECO:0000259" key="41">
    <source>
        <dbReference type="Pfam" id="PF00725"/>
    </source>
</evidence>
<dbReference type="EC" id="1.1.1.211" evidence="35"/>
<comment type="subunit">
    <text evidence="34">Heterotetramer of 2 alpha/HADHA and 2 beta/HADHB subunits; forms the mitochondrial trifunctional enzyme. Also purified as higher order heterooligomers including a 4 alpha/HADHA and 4 beta/HADHB heterooligomer which physiological significance remains unclear. The mitochondrial trifunctional enzyme interacts with MTLN.</text>
</comment>
<evidence type="ECO:0000256" key="38">
    <source>
        <dbReference type="ARBA" id="ARBA00083277"/>
    </source>
</evidence>
<evidence type="ECO:0000256" key="37">
    <source>
        <dbReference type="ARBA" id="ARBA00077617"/>
    </source>
</evidence>
<feature type="domain" description="3-hydroxyacyl-CoA dehydrogenase C-terminal" evidence="41">
    <location>
        <begin position="551"/>
        <end position="645"/>
    </location>
</feature>
<dbReference type="Pfam" id="PF00378">
    <property type="entry name" value="ECH_1"/>
    <property type="match status" value="1"/>
</dbReference>
<dbReference type="InterPro" id="IPR006176">
    <property type="entry name" value="3-OHacyl-CoA_DH_NAD-bd"/>
</dbReference>
<keyword evidence="7" id="KW-0488">Methylation</keyword>
<comment type="similarity">
    <text evidence="5">In the N-terminal section; belongs to the enoyl-CoA hydratase/isomerase family.</text>
</comment>
<evidence type="ECO:0000256" key="27">
    <source>
        <dbReference type="ARBA" id="ARBA00051877"/>
    </source>
</evidence>
<comment type="catalytic activity">
    <reaction evidence="21">
        <text>a (3S)-3-hydroxyacyl-CoA = a (2E)-enoyl-CoA + H2O</text>
        <dbReference type="Rhea" id="RHEA:16105"/>
        <dbReference type="ChEBI" id="CHEBI:15377"/>
        <dbReference type="ChEBI" id="CHEBI:57318"/>
        <dbReference type="ChEBI" id="CHEBI:58856"/>
        <dbReference type="EC" id="4.2.1.17"/>
    </reaction>
    <physiologicalReaction direction="right-to-left" evidence="21">
        <dbReference type="Rhea" id="RHEA:16107"/>
    </physiologicalReaction>
</comment>
<comment type="subcellular location">
    <subcellularLocation>
        <location evidence="2">Mitochondrion inner membrane</location>
    </subcellularLocation>
</comment>
<dbReference type="NCBIfam" id="TIGR02441">
    <property type="entry name" value="fa_ox_alpha_mit"/>
    <property type="match status" value="1"/>
</dbReference>
<feature type="site" description="Important for long-chain enoyl-CoA hydratase activity" evidence="40">
    <location>
        <position position="179"/>
    </location>
</feature>
<evidence type="ECO:0000256" key="16">
    <source>
        <dbReference type="ARBA" id="ARBA00023098"/>
    </source>
</evidence>
<feature type="active site" description="For hydroxyacyl-coenzyme A dehydrogenase activity" evidence="39">
    <location>
        <position position="517"/>
    </location>
</feature>
<dbReference type="Gene3D" id="3.40.50.720">
    <property type="entry name" value="NAD(P)-binding Rossmann-like Domain"/>
    <property type="match status" value="1"/>
</dbReference>
<evidence type="ECO:0000256" key="26">
    <source>
        <dbReference type="ARBA" id="ARBA00051215"/>
    </source>
</evidence>
<keyword evidence="16" id="KW-0443">Lipid metabolism</keyword>
<dbReference type="AlphaFoldDB" id="A0A7J7KQT9"/>
<evidence type="ECO:0000256" key="14">
    <source>
        <dbReference type="ARBA" id="ARBA00023002"/>
    </source>
</evidence>
<dbReference type="Pfam" id="PF00725">
    <property type="entry name" value="3HCDH"/>
    <property type="match status" value="2"/>
</dbReference>
<keyword evidence="44" id="KW-1185">Reference proteome</keyword>
<evidence type="ECO:0000256" key="19">
    <source>
        <dbReference type="ARBA" id="ARBA00023239"/>
    </source>
</evidence>
<evidence type="ECO:0000256" key="2">
    <source>
        <dbReference type="ARBA" id="ARBA00004273"/>
    </source>
</evidence>
<dbReference type="InterPro" id="IPR008927">
    <property type="entry name" value="6-PGluconate_DH-like_C_sf"/>
</dbReference>
<evidence type="ECO:0000256" key="15">
    <source>
        <dbReference type="ARBA" id="ARBA00023027"/>
    </source>
</evidence>
<evidence type="ECO:0000313" key="43">
    <source>
        <dbReference type="EMBL" id="KAF6040554.1"/>
    </source>
</evidence>
<dbReference type="GO" id="GO:0006635">
    <property type="term" value="P:fatty acid beta-oxidation"/>
    <property type="evidence" value="ECO:0007669"/>
    <property type="project" value="UniProtKB-UniPathway"/>
</dbReference>
<dbReference type="OrthoDB" id="10004768at2759"/>
<dbReference type="Pfam" id="PF02737">
    <property type="entry name" value="3HCDH_N"/>
    <property type="match status" value="1"/>
</dbReference>
<keyword evidence="20" id="KW-0511">Multifunctional enzyme</keyword>
<dbReference type="Gene3D" id="1.10.1040.50">
    <property type="match status" value="1"/>
</dbReference>
<evidence type="ECO:0000256" key="24">
    <source>
        <dbReference type="ARBA" id="ARBA00050222"/>
    </source>
</evidence>
<evidence type="ECO:0000256" key="29">
    <source>
        <dbReference type="ARBA" id="ARBA00052711"/>
    </source>
</evidence>
<dbReference type="PANTHER" id="PTHR43612">
    <property type="entry name" value="TRIFUNCTIONAL ENZYME SUBUNIT ALPHA"/>
    <property type="match status" value="1"/>
</dbReference>
<dbReference type="GO" id="GO:0070403">
    <property type="term" value="F:NAD+ binding"/>
    <property type="evidence" value="ECO:0007669"/>
    <property type="project" value="InterPro"/>
</dbReference>
<keyword evidence="19" id="KW-0456">Lyase</keyword>
<keyword evidence="14" id="KW-0560">Oxidoreductase</keyword>
<dbReference type="InterPro" id="IPR012803">
    <property type="entry name" value="Fa_ox_alpha_mit"/>
</dbReference>
<evidence type="ECO:0000256" key="8">
    <source>
        <dbReference type="ARBA" id="ARBA00022553"/>
    </source>
</evidence>
<evidence type="ECO:0000256" key="12">
    <source>
        <dbReference type="ARBA" id="ARBA00022946"/>
    </source>
</evidence>
<comment type="catalytic activity">
    <reaction evidence="25">
        <text>a long-chain (3S)-3-hydroxy fatty acyl-CoA + NAD(+) = a long-chain 3-oxo-fatty acyl-CoA + NADH + H(+)</text>
        <dbReference type="Rhea" id="RHEA:52656"/>
        <dbReference type="ChEBI" id="CHEBI:15378"/>
        <dbReference type="ChEBI" id="CHEBI:57540"/>
        <dbReference type="ChEBI" id="CHEBI:57945"/>
        <dbReference type="ChEBI" id="CHEBI:136757"/>
        <dbReference type="ChEBI" id="CHEBI:136758"/>
        <dbReference type="EC" id="1.1.1.211"/>
    </reaction>
    <physiologicalReaction direction="left-to-right" evidence="25">
        <dbReference type="Rhea" id="RHEA:52657"/>
    </physiologicalReaction>
</comment>
<comment type="catalytic activity">
    <reaction evidence="22">
        <text>(3S)-hydroxyhexadecanoyl-CoA + NAD(+) = 3-oxohexadecanoyl-CoA + NADH + H(+)</text>
        <dbReference type="Rhea" id="RHEA:31159"/>
        <dbReference type="ChEBI" id="CHEBI:15378"/>
        <dbReference type="ChEBI" id="CHEBI:57349"/>
        <dbReference type="ChEBI" id="CHEBI:57540"/>
        <dbReference type="ChEBI" id="CHEBI:57945"/>
        <dbReference type="ChEBI" id="CHEBI:62613"/>
    </reaction>
    <physiologicalReaction direction="left-to-right" evidence="22">
        <dbReference type="Rhea" id="RHEA:31160"/>
    </physiologicalReaction>
</comment>
<dbReference type="SUPFAM" id="SSF51735">
    <property type="entry name" value="NAD(P)-binding Rossmann-fold domains"/>
    <property type="match status" value="1"/>
</dbReference>
<dbReference type="Gene3D" id="3.90.226.10">
    <property type="entry name" value="2-enoyl-CoA Hydratase, Chain A, domain 1"/>
    <property type="match status" value="1"/>
</dbReference>
<evidence type="ECO:0000256" key="30">
    <source>
        <dbReference type="ARBA" id="ARBA00052834"/>
    </source>
</evidence>
<accession>A0A7J7KQT9</accession>
<evidence type="ECO:0000256" key="31">
    <source>
        <dbReference type="ARBA" id="ARBA00052860"/>
    </source>
</evidence>
<comment type="catalytic activity">
    <reaction evidence="30">
        <text>(3S)-hydroxytetradecanoyl-CoA + NAD(+) = 3-oxotetradecanoyl-CoA + NADH + H(+)</text>
        <dbReference type="Rhea" id="RHEA:31167"/>
        <dbReference type="ChEBI" id="CHEBI:15378"/>
        <dbReference type="ChEBI" id="CHEBI:57540"/>
        <dbReference type="ChEBI" id="CHEBI:57945"/>
        <dbReference type="ChEBI" id="CHEBI:62543"/>
        <dbReference type="ChEBI" id="CHEBI:62614"/>
    </reaction>
    <physiologicalReaction direction="left-to-right" evidence="30">
        <dbReference type="Rhea" id="RHEA:31168"/>
    </physiologicalReaction>
</comment>
<evidence type="ECO:0000256" key="10">
    <source>
        <dbReference type="ARBA" id="ARBA00022792"/>
    </source>
</evidence>
<evidence type="ECO:0000256" key="3">
    <source>
        <dbReference type="ARBA" id="ARBA00005005"/>
    </source>
</evidence>
<dbReference type="InterPro" id="IPR036291">
    <property type="entry name" value="NAD(P)-bd_dom_sf"/>
</dbReference>
<sequence>MNIKESASLSTQEITIVYSFFNLSLIIEQTQQWKYLSTAHSLNSKQLQTEVQDGVGIITFNQPNSPVNTLNKAMDAEMDEALTTIYQNPAVKSVVLASAKPGCFIAGADINMISDCKTAQETEQLSIDGQKLLAMIEKSSKPTVAAIMGSCFGGGLEVALAAHYRIAVNNSKTNLGLPEVQLGLLPGAGGTQRLPKIVSVPNALDMALTGKYIKPVKAKKMGLIDATVEPLGPGLKPADVRTLEYLREVAITTAKGLADGTVKKQPRKRNMVDKITDMMLQYSQGRDYVFNKAKSTVMKATRGKYPAPLEIIKVIRTGIEKGPDVGYAAESKGFGELRMTNESKSLIGLFHGSTAAKKNKFGNPKNEYKTLSVLGAGLMGAGIVQVSIDKGYKVLMKDMNSAGLARGQDQIYKGLNTAVKKRKITSFERDRTMSNVDATLTYDGFKDCDMVIEAVFEDIKIKHAVIQEVEKHIPEHCIFASNTSALPITEIAKASKRPENVIGMHYFSPVDKMPLLEIIATDKTSAEAKAAAVAVGLKQGKTIIVVKDGPGFYTTRILAPTLAEAIRCLQEGVGPKSLDKITKDFGFPVGTATLIDEVGVDVAAHVAEDLGKAFGVRHAGADVGVLKDMVSAGLLGRKANKGCFVYTPGAKDRVENEEALKIFKQYSVAPKAENTPEHVAMRLVSRFTNEAVMCLQDGILANAADGDVGAVFGLGFPPFLGGPFRFVDHYGADKLVDLMHRNRDMYGDQFLPCQLLLDVAKSGDKFHK</sequence>
<dbReference type="SUPFAM" id="SSF52096">
    <property type="entry name" value="ClpP/crotonase"/>
    <property type="match status" value="1"/>
</dbReference>
<evidence type="ECO:0000256" key="17">
    <source>
        <dbReference type="ARBA" id="ARBA00023128"/>
    </source>
</evidence>
<feature type="domain" description="3-hydroxyacyl-CoA dehydrogenase NAD binding" evidence="42">
    <location>
        <begin position="371"/>
        <end position="548"/>
    </location>
</feature>
<keyword evidence="8" id="KW-0597">Phosphoprotein</keyword>
<keyword evidence="13" id="KW-0007">Acetylation</keyword>
<dbReference type="FunFam" id="3.40.50.720:FF:000009">
    <property type="entry name" value="Fatty oxidation complex, alpha subunit"/>
    <property type="match status" value="1"/>
</dbReference>
<evidence type="ECO:0000256" key="6">
    <source>
        <dbReference type="ARBA" id="ARBA00012076"/>
    </source>
</evidence>
<evidence type="ECO:0000256" key="13">
    <source>
        <dbReference type="ARBA" id="ARBA00022990"/>
    </source>
</evidence>
<dbReference type="InterPro" id="IPR050136">
    <property type="entry name" value="FA_oxidation_alpha_subunit"/>
</dbReference>
<evidence type="ECO:0000256" key="22">
    <source>
        <dbReference type="ARBA" id="ARBA00047613"/>
    </source>
</evidence>
<dbReference type="PANTHER" id="PTHR43612:SF3">
    <property type="entry name" value="TRIFUNCTIONAL ENZYME SUBUNIT ALPHA, MITOCHONDRIAL"/>
    <property type="match status" value="1"/>
</dbReference>
<evidence type="ECO:0000256" key="35">
    <source>
        <dbReference type="ARBA" id="ARBA00066806"/>
    </source>
</evidence>
<evidence type="ECO:0000256" key="11">
    <source>
        <dbReference type="ARBA" id="ARBA00022832"/>
    </source>
</evidence>
<feature type="site" description="Important for long-chain enoyl-CoA hydratase activity" evidence="40">
    <location>
        <position position="157"/>
    </location>
</feature>
<dbReference type="Proteomes" id="UP000593567">
    <property type="component" value="Unassembled WGS sequence"/>
</dbReference>
<dbReference type="SUPFAM" id="SSF48179">
    <property type="entry name" value="6-phosphogluconate dehydrogenase C-terminal domain-like"/>
    <property type="match status" value="2"/>
</dbReference>
<comment type="catalytic activity">
    <reaction evidence="1">
        <text>(3S)-hydroxyhexadecanoyl-CoA = (2E)-hexadecenoyl-CoA + H2O</text>
        <dbReference type="Rhea" id="RHEA:31163"/>
        <dbReference type="ChEBI" id="CHEBI:15377"/>
        <dbReference type="ChEBI" id="CHEBI:61526"/>
        <dbReference type="ChEBI" id="CHEBI:62613"/>
    </reaction>
    <physiologicalReaction direction="right-to-left" evidence="1">
        <dbReference type="Rhea" id="RHEA:31165"/>
    </physiologicalReaction>
</comment>
<evidence type="ECO:0000256" key="39">
    <source>
        <dbReference type="PIRSR" id="PIRSR612803-1"/>
    </source>
</evidence>
<evidence type="ECO:0000256" key="5">
    <source>
        <dbReference type="ARBA" id="ARBA00008750"/>
    </source>
</evidence>
<evidence type="ECO:0000256" key="1">
    <source>
        <dbReference type="ARBA" id="ARBA00000469"/>
    </source>
</evidence>
<protein>
    <recommendedName>
        <fullName evidence="36">Trifunctional enzyme subunit alpha, mitochondrial</fullName>
        <ecNumber evidence="35">1.1.1.211</ecNumber>
        <ecNumber evidence="6">4.2.1.17</ecNumber>
    </recommendedName>
    <alternativeName>
        <fullName evidence="37">Monolysocardiolipin acyltransferase</fullName>
    </alternativeName>
    <alternativeName>
        <fullName evidence="38">TP-alpha</fullName>
    </alternativeName>
</protein>
<dbReference type="FunFam" id="1.10.1040.50:FF:000002">
    <property type="entry name" value="Trifunctional enzyme subunit alpha, mitochondrial"/>
    <property type="match status" value="1"/>
</dbReference>
<evidence type="ECO:0000256" key="20">
    <source>
        <dbReference type="ARBA" id="ARBA00023268"/>
    </source>
</evidence>
<comment type="catalytic activity">
    <reaction evidence="29">
        <text>(3S)-3-hydroxydodecanoyl-CoA = (2E)-dodecenoyl-CoA + H2O</text>
        <dbReference type="Rhea" id="RHEA:31075"/>
        <dbReference type="ChEBI" id="CHEBI:15377"/>
        <dbReference type="ChEBI" id="CHEBI:57330"/>
        <dbReference type="ChEBI" id="CHEBI:62558"/>
    </reaction>
    <physiologicalReaction direction="right-to-left" evidence="29">
        <dbReference type="Rhea" id="RHEA:31077"/>
    </physiologicalReaction>
</comment>
<keyword evidence="15" id="KW-0520">NAD</keyword>
<dbReference type="InterPro" id="IPR001753">
    <property type="entry name" value="Enoyl-CoA_hydra/iso"/>
</dbReference>
<comment type="catalytic activity">
    <reaction evidence="27">
        <text>(3S)-hydroxyoctanoyl-CoA = (2E)-octenoyl-CoA + H2O</text>
        <dbReference type="Rhea" id="RHEA:31199"/>
        <dbReference type="ChEBI" id="CHEBI:15377"/>
        <dbReference type="ChEBI" id="CHEBI:62242"/>
        <dbReference type="ChEBI" id="CHEBI:62617"/>
    </reaction>
    <physiologicalReaction direction="right-to-left" evidence="27">
        <dbReference type="Rhea" id="RHEA:31201"/>
    </physiologicalReaction>
</comment>
<keyword evidence="10" id="KW-0999">Mitochondrion inner membrane</keyword>
<comment type="similarity">
    <text evidence="4">In the central section; belongs to the 3-hydroxyacyl-CoA dehydrogenase family.</text>
</comment>
<dbReference type="EC" id="4.2.1.17" evidence="6"/>
<comment type="catalytic activity">
    <reaction evidence="33">
        <text>1'-[1,2-di-(9Z,12Z-octadecadienoyl)-sn-glycero-3-phospho]-3'-[1-(9Z,12Z-octadecadienoyl)-sn-glycero-3-phospho]-glycerol + hexadecanoyl-CoA = 1'-[1,2-di-(9Z,12Z-octadecadienoyl)-sn-glycero-3-phospho]-3'-[1-(9Z,12Z-octadecadienoyl)-2-hexadecanoyl-sn-glycero-3-phospho]-glycerol + CoA</text>
        <dbReference type="Rhea" id="RHEA:43680"/>
        <dbReference type="ChEBI" id="CHEBI:57287"/>
        <dbReference type="ChEBI" id="CHEBI:57379"/>
        <dbReference type="ChEBI" id="CHEBI:83580"/>
        <dbReference type="ChEBI" id="CHEBI:83583"/>
    </reaction>
    <physiologicalReaction direction="left-to-right" evidence="33">
        <dbReference type="Rhea" id="RHEA:43681"/>
    </physiologicalReaction>
</comment>
<dbReference type="CDD" id="cd06558">
    <property type="entry name" value="crotonase-like"/>
    <property type="match status" value="1"/>
</dbReference>
<comment type="catalytic activity">
    <reaction evidence="32">
        <text>(3S)-3-hydroxydodecanoyl-CoA + NAD(+) = 3-oxododecanoyl-CoA + NADH + H(+)</text>
        <dbReference type="Rhea" id="RHEA:31179"/>
        <dbReference type="ChEBI" id="CHEBI:15378"/>
        <dbReference type="ChEBI" id="CHEBI:57540"/>
        <dbReference type="ChEBI" id="CHEBI:57945"/>
        <dbReference type="ChEBI" id="CHEBI:62558"/>
        <dbReference type="ChEBI" id="CHEBI:62615"/>
    </reaction>
    <physiologicalReaction direction="left-to-right" evidence="32">
        <dbReference type="Rhea" id="RHEA:31180"/>
    </physiologicalReaction>
</comment>
<evidence type="ECO:0000256" key="28">
    <source>
        <dbReference type="ARBA" id="ARBA00052224"/>
    </source>
</evidence>
<feature type="site" description="Important for hydroxyacyl-coenzyme A dehydrogenase activity" evidence="40">
    <location>
        <position position="505"/>
    </location>
</feature>
<evidence type="ECO:0000256" key="23">
    <source>
        <dbReference type="ARBA" id="ARBA00048361"/>
    </source>
</evidence>
<dbReference type="UniPathway" id="UPA00659"/>
<evidence type="ECO:0000256" key="34">
    <source>
        <dbReference type="ARBA" id="ARBA00062153"/>
    </source>
</evidence>
<dbReference type="InterPro" id="IPR006108">
    <property type="entry name" value="3HC_DH_C"/>
</dbReference>
<evidence type="ECO:0000256" key="21">
    <source>
        <dbReference type="ARBA" id="ARBA00035854"/>
    </source>
</evidence>
<comment type="catalytic activity">
    <reaction evidence="31">
        <text>1'-[1,2-di-(9Z,12Z-octadecadienoyl)-sn-glycero-3-phospho]-3'-[1-(9Z,12Z-octadecadienoyl)-sn-glycero-3-phospho]-glycerol + (9Z)-octadecenoyl-CoA = 1'-[1,2-di-(9Z,12Z-octadecadienoyl)-sn-glycero-3-phospho]-3'-[1-(9Z,12Z-octadecadienoyl)-2-(9Z-octadecenoyl)-sn-glycero-3-phospho]-glycerol + CoA</text>
        <dbReference type="Rhea" id="RHEA:43676"/>
        <dbReference type="ChEBI" id="CHEBI:57287"/>
        <dbReference type="ChEBI" id="CHEBI:57387"/>
        <dbReference type="ChEBI" id="CHEBI:83580"/>
        <dbReference type="ChEBI" id="CHEBI:83582"/>
    </reaction>
    <physiologicalReaction direction="left-to-right" evidence="31">
        <dbReference type="Rhea" id="RHEA:43677"/>
    </physiologicalReaction>
</comment>
<evidence type="ECO:0000256" key="40">
    <source>
        <dbReference type="PIRSR" id="PIRSR612803-2"/>
    </source>
</evidence>
<dbReference type="GO" id="GO:0016740">
    <property type="term" value="F:transferase activity"/>
    <property type="evidence" value="ECO:0007669"/>
    <property type="project" value="UniProtKB-KW"/>
</dbReference>
<comment type="catalytic activity">
    <reaction evidence="26">
        <text>a 4-saturated-(3S)-3-hydroxyacyl-CoA = a (3E)-enoyl-CoA + H2O</text>
        <dbReference type="Rhea" id="RHEA:20724"/>
        <dbReference type="ChEBI" id="CHEBI:15377"/>
        <dbReference type="ChEBI" id="CHEBI:58521"/>
        <dbReference type="ChEBI" id="CHEBI:137480"/>
        <dbReference type="EC" id="4.2.1.17"/>
    </reaction>
    <physiologicalReaction direction="right-to-left" evidence="26">
        <dbReference type="Rhea" id="RHEA:20726"/>
    </physiologicalReaction>
</comment>
<dbReference type="GO" id="GO:0005743">
    <property type="term" value="C:mitochondrial inner membrane"/>
    <property type="evidence" value="ECO:0007669"/>
    <property type="project" value="UniProtKB-SubCell"/>
</dbReference>
<name>A0A7J7KQT9_BUGNE</name>
<evidence type="ECO:0000256" key="9">
    <source>
        <dbReference type="ARBA" id="ARBA00022679"/>
    </source>
</evidence>
<evidence type="ECO:0000256" key="32">
    <source>
        <dbReference type="ARBA" id="ARBA00052945"/>
    </source>
</evidence>
<reference evidence="43" key="1">
    <citation type="submission" date="2020-06" db="EMBL/GenBank/DDBJ databases">
        <title>Draft genome of Bugula neritina, a colonial animal packing powerful symbionts and potential medicines.</title>
        <authorList>
            <person name="Rayko M."/>
        </authorList>
    </citation>
    <scope>NUCLEOTIDE SEQUENCE [LARGE SCALE GENOMIC DNA]</scope>
    <source>
        <strain evidence="43">Kwan_BN1</strain>
    </source>
</reference>
<comment type="catalytic activity">
    <reaction evidence="24">
        <text>1'-[1,2-di-(9Z,12Z-octadecadienoyl)-sn-glycero-3-phospho]-3'-[1-(9Z,12Z-octadecadienoyl)-sn-glycero-3-phospho]-glycerol + (9Z,12Z)-octadecadienoyl-CoA = 1',3'-bis-[1,2-di-(9Z,12Z-octadecadienoyl)-sn-glycero-3-phospho]-glycerol + CoA</text>
        <dbReference type="Rhea" id="RHEA:43672"/>
        <dbReference type="ChEBI" id="CHEBI:57287"/>
        <dbReference type="ChEBI" id="CHEBI:57383"/>
        <dbReference type="ChEBI" id="CHEBI:83580"/>
        <dbReference type="ChEBI" id="CHEBI:83581"/>
    </reaction>
    <physiologicalReaction direction="left-to-right" evidence="24">
        <dbReference type="Rhea" id="RHEA:43673"/>
    </physiologicalReaction>
</comment>
<organism evidence="43 44">
    <name type="scientific">Bugula neritina</name>
    <name type="common">Brown bryozoan</name>
    <name type="synonym">Sertularia neritina</name>
    <dbReference type="NCBI Taxonomy" id="10212"/>
    <lineage>
        <taxon>Eukaryota</taxon>
        <taxon>Metazoa</taxon>
        <taxon>Spiralia</taxon>
        <taxon>Lophotrochozoa</taxon>
        <taxon>Bryozoa</taxon>
        <taxon>Gymnolaemata</taxon>
        <taxon>Cheilostomatida</taxon>
        <taxon>Flustrina</taxon>
        <taxon>Buguloidea</taxon>
        <taxon>Bugulidae</taxon>
        <taxon>Bugula</taxon>
    </lineage>
</organism>
<comment type="caution">
    <text evidence="43">The sequence shown here is derived from an EMBL/GenBank/DDBJ whole genome shotgun (WGS) entry which is preliminary data.</text>
</comment>
<evidence type="ECO:0000256" key="18">
    <source>
        <dbReference type="ARBA" id="ARBA00023136"/>
    </source>
</evidence>
<evidence type="ECO:0000256" key="4">
    <source>
        <dbReference type="ARBA" id="ARBA00007005"/>
    </source>
</evidence>
<comment type="catalytic activity">
    <reaction evidence="28">
        <text>(3S)-hydroxyoctanoyl-CoA + NAD(+) = 3-oxooctanoyl-CoA + NADH + H(+)</text>
        <dbReference type="Rhea" id="RHEA:31195"/>
        <dbReference type="ChEBI" id="CHEBI:15378"/>
        <dbReference type="ChEBI" id="CHEBI:57540"/>
        <dbReference type="ChEBI" id="CHEBI:57945"/>
        <dbReference type="ChEBI" id="CHEBI:62617"/>
        <dbReference type="ChEBI" id="CHEBI:62619"/>
    </reaction>
    <physiologicalReaction direction="left-to-right" evidence="28">
        <dbReference type="Rhea" id="RHEA:31196"/>
    </physiologicalReaction>
</comment>
<evidence type="ECO:0000259" key="42">
    <source>
        <dbReference type="Pfam" id="PF02737"/>
    </source>
</evidence>
<proteinExistence type="inferred from homology"/>
<comment type="pathway">
    <text evidence="3">Lipid metabolism; fatty acid beta-oxidation.</text>
</comment>
<keyword evidence="17" id="KW-0496">Mitochondrion</keyword>
<evidence type="ECO:0000256" key="36">
    <source>
        <dbReference type="ARBA" id="ARBA00068347"/>
    </source>
</evidence>
<keyword evidence="11" id="KW-0276">Fatty acid metabolism</keyword>
<dbReference type="FunFam" id="3.90.226.10:FF:000011">
    <property type="entry name" value="Fatty acid oxidation complex subunit alpha"/>
    <property type="match status" value="1"/>
</dbReference>
<evidence type="ECO:0000256" key="33">
    <source>
        <dbReference type="ARBA" id="ARBA00052989"/>
    </source>
</evidence>
<dbReference type="EMBL" id="VXIV02000132">
    <property type="protein sequence ID" value="KAF6040554.1"/>
    <property type="molecule type" value="Genomic_DNA"/>
</dbReference>
<evidence type="ECO:0000256" key="7">
    <source>
        <dbReference type="ARBA" id="ARBA00022481"/>
    </source>
</evidence>
<dbReference type="InterPro" id="IPR029045">
    <property type="entry name" value="ClpP/crotonase-like_dom_sf"/>
</dbReference>
<feature type="domain" description="3-hydroxyacyl-CoA dehydrogenase C-terminal" evidence="41">
    <location>
        <begin position="679"/>
        <end position="764"/>
    </location>
</feature>
<keyword evidence="9" id="KW-0808">Transferase</keyword>
<evidence type="ECO:0000313" key="44">
    <source>
        <dbReference type="Proteomes" id="UP000593567"/>
    </source>
</evidence>
<dbReference type="GO" id="GO:0004300">
    <property type="term" value="F:enoyl-CoA hydratase activity"/>
    <property type="evidence" value="ECO:0007669"/>
    <property type="project" value="UniProtKB-EC"/>
</dbReference>
<comment type="catalytic activity">
    <reaction evidence="23">
        <text>(3S)-hydroxydecanoyl-CoA + NAD(+) = 3-oxodecanoyl-CoA + NADH + H(+)</text>
        <dbReference type="Rhea" id="RHEA:31187"/>
        <dbReference type="ChEBI" id="CHEBI:15378"/>
        <dbReference type="ChEBI" id="CHEBI:57540"/>
        <dbReference type="ChEBI" id="CHEBI:57945"/>
        <dbReference type="ChEBI" id="CHEBI:62548"/>
        <dbReference type="ChEBI" id="CHEBI:62616"/>
    </reaction>
    <physiologicalReaction direction="left-to-right" evidence="23">
        <dbReference type="Rhea" id="RHEA:31188"/>
    </physiologicalReaction>
</comment>
<dbReference type="GO" id="GO:0016509">
    <property type="term" value="F:long-chain (3S)-3-hydroxyacyl-CoA dehydrogenase (NAD+) activity"/>
    <property type="evidence" value="ECO:0007669"/>
    <property type="project" value="UniProtKB-EC"/>
</dbReference>